<organism evidence="1 2">
    <name type="scientific">Paracoccus spongiarum</name>
    <dbReference type="NCBI Taxonomy" id="3064387"/>
    <lineage>
        <taxon>Bacteria</taxon>
        <taxon>Pseudomonadati</taxon>
        <taxon>Pseudomonadota</taxon>
        <taxon>Alphaproteobacteria</taxon>
        <taxon>Rhodobacterales</taxon>
        <taxon>Paracoccaceae</taxon>
        <taxon>Paracoccus</taxon>
    </lineage>
</organism>
<comment type="caution">
    <text evidence="1">The sequence shown here is derived from an EMBL/GenBank/DDBJ whole genome shotgun (WGS) entry which is preliminary data.</text>
</comment>
<proteinExistence type="predicted"/>
<keyword evidence="2" id="KW-1185">Reference proteome</keyword>
<protein>
    <recommendedName>
        <fullName evidence="3">Capsular biosynthesis protein</fullName>
    </recommendedName>
</protein>
<sequence>MSQPRILRIYLHPPTLALARAGKLGFIARLRTILEDRGWQVGIERSGPAARAAAPDRPGYALFHMEKPTHDRALTFRLAYHYPFWRLEPMAERWRWPVALAPFAPDGVDAAEARDFAARLAARVLPGPPPRRGDHVLVPLQGRIRQQRSFQCAAPLAMLAAVARGGRPCIATLHPRETYDPADLAALGDLAARHPNLRIGGDTQALLRDCAFVVTQNSAVAFDGYLLDKPAVLFAQADFHHIALNAAQLGPTEALVRAATHRPPFEAYLFWFLRRTSLDMMAPDADARLVAAMRKGGWPV</sequence>
<gene>
    <name evidence="1" type="ORF">Q5Y72_07675</name>
</gene>
<reference evidence="1 2" key="1">
    <citation type="submission" date="2023-08" db="EMBL/GenBank/DDBJ databases">
        <authorList>
            <person name="Park J.-S."/>
        </authorList>
    </citation>
    <scope>NUCLEOTIDE SEQUENCE [LARGE SCALE GENOMIC DNA]</scope>
    <source>
        <strain evidence="1 2">2205BS29-5</strain>
    </source>
</reference>
<evidence type="ECO:0008006" key="3">
    <source>
        <dbReference type="Google" id="ProtNLM"/>
    </source>
</evidence>
<dbReference type="Proteomes" id="UP001224997">
    <property type="component" value="Unassembled WGS sequence"/>
</dbReference>
<accession>A0ABT9JAV8</accession>
<evidence type="ECO:0000313" key="1">
    <source>
        <dbReference type="EMBL" id="MDP5306969.1"/>
    </source>
</evidence>
<name>A0ABT9JAV8_9RHOB</name>
<dbReference type="EMBL" id="JAVAMQ010000005">
    <property type="protein sequence ID" value="MDP5306969.1"/>
    <property type="molecule type" value="Genomic_DNA"/>
</dbReference>
<dbReference type="RefSeq" id="WP_305962815.1">
    <property type="nucleotide sequence ID" value="NZ_JAVAMQ010000005.1"/>
</dbReference>
<evidence type="ECO:0000313" key="2">
    <source>
        <dbReference type="Proteomes" id="UP001224997"/>
    </source>
</evidence>